<dbReference type="InterPro" id="IPR036188">
    <property type="entry name" value="FAD/NAD-bd_sf"/>
</dbReference>
<name>A0A833EE00_9EURY</name>
<dbReference type="GO" id="GO:0005506">
    <property type="term" value="F:iron ion binding"/>
    <property type="evidence" value="ECO:0007669"/>
    <property type="project" value="UniProtKB-UniRule"/>
</dbReference>
<dbReference type="AlphaFoldDB" id="A0A833EE00"/>
<feature type="binding site" evidence="6">
    <location>
        <position position="235"/>
    </location>
    <ligand>
        <name>glycine</name>
        <dbReference type="ChEBI" id="CHEBI:57305"/>
    </ligand>
</feature>
<feature type="binding site" description="in other chain" evidence="6">
    <location>
        <position position="68"/>
    </location>
    <ligand>
        <name>NAD(+)</name>
        <dbReference type="ChEBI" id="CHEBI:57540"/>
        <note>ligand shared between two adjacent protomers</note>
    </ligand>
</feature>
<dbReference type="Pfam" id="PF01946">
    <property type="entry name" value="Thi4"/>
    <property type="match status" value="1"/>
</dbReference>
<dbReference type="EC" id="2.4.2.59" evidence="6"/>
<feature type="binding site" description="in other chain" evidence="6">
    <location>
        <begin position="60"/>
        <end position="61"/>
    </location>
    <ligand>
        <name>NAD(+)</name>
        <dbReference type="ChEBI" id="CHEBI:57540"/>
        <note>ligand shared between two adjacent protomers</note>
    </ligand>
</feature>
<comment type="caution">
    <text evidence="6">Lacks conserved residue(s) required for the propagation of feature annotation.</text>
</comment>
<dbReference type="HAMAP" id="MF_00304">
    <property type="entry name" value="Thi4"/>
    <property type="match status" value="1"/>
</dbReference>
<gene>
    <name evidence="6" type="primary">thi4</name>
    <name evidence="7" type="ORF">EYH55_04125</name>
</gene>
<keyword evidence="3 6" id="KW-0784">Thiamine biosynthesis</keyword>
<comment type="subunit">
    <text evidence="6">Homooctamer; tetramer of dimers.</text>
</comment>
<evidence type="ECO:0000256" key="6">
    <source>
        <dbReference type="HAMAP-Rule" id="MF_00304"/>
    </source>
</evidence>
<evidence type="ECO:0000313" key="7">
    <source>
        <dbReference type="EMBL" id="HIQ32648.1"/>
    </source>
</evidence>
<evidence type="ECO:0000256" key="4">
    <source>
        <dbReference type="ARBA" id="ARBA00023004"/>
    </source>
</evidence>
<dbReference type="InterPro" id="IPR022828">
    <property type="entry name" value="Thi4_prok"/>
</dbReference>
<accession>A0A833EE00</accession>
<dbReference type="GO" id="GO:0016763">
    <property type="term" value="F:pentosyltransferase activity"/>
    <property type="evidence" value="ECO:0007669"/>
    <property type="project" value="UniProtKB-UniRule"/>
</dbReference>
<keyword evidence="1 6" id="KW-0808">Transferase</keyword>
<evidence type="ECO:0000313" key="8">
    <source>
        <dbReference type="Proteomes" id="UP000623215"/>
    </source>
</evidence>
<feature type="binding site" evidence="6">
    <location>
        <begin position="158"/>
        <end position="160"/>
    </location>
    <ligand>
        <name>NAD(+)</name>
        <dbReference type="ChEBI" id="CHEBI:57540"/>
        <note>ligand shared between two adjacent protomers</note>
    </ligand>
</feature>
<feature type="binding site" description="in other chain" evidence="6">
    <location>
        <position position="132"/>
    </location>
    <ligand>
        <name>NAD(+)</name>
        <dbReference type="ChEBI" id="CHEBI:57540"/>
        <note>ligand shared between two adjacent protomers</note>
    </ligand>
</feature>
<evidence type="ECO:0000256" key="5">
    <source>
        <dbReference type="ARBA" id="ARBA00023027"/>
    </source>
</evidence>
<comment type="catalytic activity">
    <reaction evidence="6">
        <text>hydrogen sulfide + glycine + NAD(+) = ADP-5-ethyl-4-methylthiazole-2-carboxylate + nicotinamide + 3 H2O + H(+)</text>
        <dbReference type="Rhea" id="RHEA:55704"/>
        <dbReference type="ChEBI" id="CHEBI:15377"/>
        <dbReference type="ChEBI" id="CHEBI:15378"/>
        <dbReference type="ChEBI" id="CHEBI:17154"/>
        <dbReference type="ChEBI" id="CHEBI:29919"/>
        <dbReference type="ChEBI" id="CHEBI:57305"/>
        <dbReference type="ChEBI" id="CHEBI:57540"/>
        <dbReference type="ChEBI" id="CHEBI:139151"/>
        <dbReference type="EC" id="2.4.2.59"/>
    </reaction>
</comment>
<keyword evidence="2 6" id="KW-0479">Metal-binding</keyword>
<feature type="binding site" description="in other chain" evidence="6">
    <location>
        <position position="225"/>
    </location>
    <ligand>
        <name>NAD(+)</name>
        <dbReference type="ChEBI" id="CHEBI:57540"/>
        <note>ligand shared between two adjacent protomers</note>
    </ligand>
</feature>
<sequence length="265" mass="28645">MECKLRKVEEKEITKAILNTSFKMWMDILEVDVVIVGGGPSGLTASKYLAENGVKVVVLERHLSFGGGIWGGGMGFPYITVQEPAHEILRDFNVKLEDVGNGLYVANSVEVSAKLGCGALDAGARILTGIVVEDVILKDNRVCGVVINSYAIEKAGLHIDPLTIDAKYVIDATGHEASVSNILARKNKELKLEIPGERSLWAEKGENSLLRNTREIFPGLYVCGMAANAVHGGYRMGAVFGGMFLSGKKVANLILEDLKKSKEQL</sequence>
<feature type="binding site" description="in other chain" evidence="6">
    <location>
        <position position="41"/>
    </location>
    <ligand>
        <name>NAD(+)</name>
        <dbReference type="ChEBI" id="CHEBI:57540"/>
        <note>ligand shared between two adjacent protomers</note>
    </ligand>
</feature>
<dbReference type="GO" id="GO:0009229">
    <property type="term" value="P:thiamine diphosphate biosynthetic process"/>
    <property type="evidence" value="ECO:0007669"/>
    <property type="project" value="UniProtKB-UniRule"/>
</dbReference>
<keyword evidence="4 6" id="KW-0408">Iron</keyword>
<comment type="pathway">
    <text evidence="6">Cofactor biosynthesis; thiamine diphosphate biosynthesis.</text>
</comment>
<evidence type="ECO:0000256" key="1">
    <source>
        <dbReference type="ARBA" id="ARBA00022679"/>
    </source>
</evidence>
<dbReference type="InterPro" id="IPR002922">
    <property type="entry name" value="Thi4_fam"/>
</dbReference>
<feature type="binding site" description="in other chain" evidence="6">
    <location>
        <position position="175"/>
    </location>
    <ligand>
        <name>Fe cation</name>
        <dbReference type="ChEBI" id="CHEBI:24875"/>
        <note>ligand shared between two adjacent protomers</note>
    </ligand>
</feature>
<dbReference type="EMBL" id="DQVW01000076">
    <property type="protein sequence ID" value="HIQ32648.1"/>
    <property type="molecule type" value="Genomic_DNA"/>
</dbReference>
<comment type="similarity">
    <text evidence="6">Belongs to the THI4 family.</text>
</comment>
<dbReference type="Proteomes" id="UP000623215">
    <property type="component" value="Unassembled WGS sequence"/>
</dbReference>
<keyword evidence="5 6" id="KW-0520">NAD</keyword>
<feature type="binding site" description="in other chain" evidence="6">
    <location>
        <position position="178"/>
    </location>
    <ligand>
        <name>NAD(+)</name>
        <dbReference type="ChEBI" id="CHEBI:57540"/>
        <note>ligand shared between two adjacent protomers</note>
    </ligand>
</feature>
<comment type="cofactor">
    <cofactor evidence="6">
        <name>Fe(2+)</name>
        <dbReference type="ChEBI" id="CHEBI:29033"/>
    </cofactor>
</comment>
<comment type="caution">
    <text evidence="7">The sequence shown here is derived from an EMBL/GenBank/DDBJ whole genome shotgun (WGS) entry which is preliminary data.</text>
</comment>
<protein>
    <recommendedName>
        <fullName evidence="6">Thiamine thiazole synthase</fullName>
        <ecNumber evidence="6">2.4.2.59</ecNumber>
    </recommendedName>
</protein>
<dbReference type="PRINTS" id="PR00420">
    <property type="entry name" value="RNGMNOXGNASE"/>
</dbReference>
<dbReference type="GO" id="GO:0009228">
    <property type="term" value="P:thiamine biosynthetic process"/>
    <property type="evidence" value="ECO:0007669"/>
    <property type="project" value="UniProtKB-KW"/>
</dbReference>
<feature type="binding site" evidence="6">
    <location>
        <position position="160"/>
    </location>
    <ligand>
        <name>Fe cation</name>
        <dbReference type="ChEBI" id="CHEBI:24875"/>
        <note>ligand shared between two adjacent protomers</note>
    </ligand>
</feature>
<dbReference type="NCBIfam" id="TIGR00292">
    <property type="entry name" value="sulfide-dependent adenosine diphosphate thiazole synthase"/>
    <property type="match status" value="1"/>
</dbReference>
<dbReference type="PANTHER" id="PTHR43422">
    <property type="entry name" value="THIAMINE THIAZOLE SYNTHASE"/>
    <property type="match status" value="1"/>
</dbReference>
<dbReference type="SUPFAM" id="SSF51905">
    <property type="entry name" value="FAD/NAD(P)-binding domain"/>
    <property type="match status" value="1"/>
</dbReference>
<proteinExistence type="inferred from homology"/>
<organism evidence="7 8">
    <name type="scientific">Methanothermococcus okinawensis</name>
    <dbReference type="NCBI Taxonomy" id="155863"/>
    <lineage>
        <taxon>Archaea</taxon>
        <taxon>Methanobacteriati</taxon>
        <taxon>Methanobacteriota</taxon>
        <taxon>Methanomada group</taxon>
        <taxon>Methanococci</taxon>
        <taxon>Methanococcales</taxon>
        <taxon>Methanococcaceae</taxon>
        <taxon>Methanothermococcus</taxon>
    </lineage>
</organism>
<dbReference type="Gene3D" id="3.50.50.60">
    <property type="entry name" value="FAD/NAD(P)-binding domain"/>
    <property type="match status" value="1"/>
</dbReference>
<dbReference type="PANTHER" id="PTHR43422:SF3">
    <property type="entry name" value="THIAMINE THIAZOLE SYNTHASE"/>
    <property type="match status" value="1"/>
</dbReference>
<evidence type="ECO:0000256" key="3">
    <source>
        <dbReference type="ARBA" id="ARBA00022977"/>
    </source>
</evidence>
<reference evidence="7" key="1">
    <citation type="journal article" date="2020" name="ISME J.">
        <title>Gammaproteobacteria mediating utilization of methyl-, sulfur- and petroleum organic compounds in deep ocean hydrothermal plumes.</title>
        <authorList>
            <person name="Zhou Z."/>
            <person name="Liu Y."/>
            <person name="Pan J."/>
            <person name="Cron B.R."/>
            <person name="Toner B.M."/>
            <person name="Anantharaman K."/>
            <person name="Breier J.A."/>
            <person name="Dick G.J."/>
            <person name="Li M."/>
        </authorList>
    </citation>
    <scope>NUCLEOTIDE SEQUENCE</scope>
    <source>
        <strain evidence="7">SZUA-1534</strain>
    </source>
</reference>
<dbReference type="GO" id="GO:0052837">
    <property type="term" value="P:thiazole biosynthetic process"/>
    <property type="evidence" value="ECO:0007669"/>
    <property type="project" value="UniProtKB-UniRule"/>
</dbReference>
<evidence type="ECO:0000256" key="2">
    <source>
        <dbReference type="ARBA" id="ARBA00022723"/>
    </source>
</evidence>
<dbReference type="UniPathway" id="UPA00060"/>
<comment type="function">
    <text evidence="6">Involved in the biosynthesis of the thiazole moiety of thiamine. Catalyzes the conversion of NAD and glycine to adenosine diphosphate 5-(2-hydroxyethyl)-4-methylthiazole-2-carboxylate (ADT), an adenylated thiazole intermediate, using free sulfide as a source of sulfur.</text>
</comment>